<dbReference type="SUPFAM" id="SSF53335">
    <property type="entry name" value="S-adenosyl-L-methionine-dependent methyltransferases"/>
    <property type="match status" value="1"/>
</dbReference>
<dbReference type="Pfam" id="PF03184">
    <property type="entry name" value="DDE_1"/>
    <property type="match status" value="1"/>
</dbReference>
<dbReference type="Gene3D" id="3.40.50.150">
    <property type="entry name" value="Vaccinia Virus protein VP39"/>
    <property type="match status" value="1"/>
</dbReference>
<comment type="caution">
    <text evidence="4">The sequence shown here is derived from an EMBL/GenBank/DDBJ whole genome shotgun (WGS) entry which is preliminary data.</text>
</comment>
<evidence type="ECO:0000313" key="4">
    <source>
        <dbReference type="EMBL" id="KAK1932412.1"/>
    </source>
</evidence>
<dbReference type="InterPro" id="IPR006600">
    <property type="entry name" value="HTH_CenpB_DNA-bd_dom"/>
</dbReference>
<dbReference type="GO" id="GO:0003677">
    <property type="term" value="F:DNA binding"/>
    <property type="evidence" value="ECO:0007669"/>
    <property type="project" value="UniProtKB-KW"/>
</dbReference>
<dbReference type="Gene3D" id="3.30.2130.30">
    <property type="match status" value="1"/>
</dbReference>
<dbReference type="SUPFAM" id="SSF46689">
    <property type="entry name" value="Homeodomain-like"/>
    <property type="match status" value="1"/>
</dbReference>
<dbReference type="InterPro" id="IPR009057">
    <property type="entry name" value="Homeodomain-like_sf"/>
</dbReference>
<dbReference type="GO" id="GO:0016423">
    <property type="term" value="F:tRNA (guanine) methyltransferase activity"/>
    <property type="evidence" value="ECO:0007669"/>
    <property type="project" value="TreeGrafter"/>
</dbReference>
<accession>A0AAD9G5Z2</accession>
<proteinExistence type="predicted"/>
<keyword evidence="5" id="KW-1185">Reference proteome</keyword>
<reference evidence="4" key="1">
    <citation type="submission" date="2023-08" db="EMBL/GenBank/DDBJ databases">
        <title>Reference Genome Resource for the Citrus Pathogen Phytophthora citrophthora.</title>
        <authorList>
            <person name="Moller H."/>
            <person name="Coetzee B."/>
            <person name="Rose L.J."/>
            <person name="Van Niekerk J.M."/>
        </authorList>
    </citation>
    <scope>NUCLEOTIDE SEQUENCE</scope>
    <source>
        <strain evidence="4">STE-U-9442</strain>
    </source>
</reference>
<dbReference type="PANTHER" id="PTHR14911">
    <property type="entry name" value="THUMP DOMAIN-CONTAINING"/>
    <property type="match status" value="1"/>
</dbReference>
<gene>
    <name evidence="4" type="ORF">P3T76_011996</name>
</gene>
<feature type="domain" description="HTH CENPB-type" evidence="3">
    <location>
        <begin position="486"/>
        <end position="558"/>
    </location>
</feature>
<evidence type="ECO:0000256" key="2">
    <source>
        <dbReference type="SAM" id="MobiDB-lite"/>
    </source>
</evidence>
<dbReference type="Gene3D" id="1.10.10.60">
    <property type="entry name" value="Homeodomain-like"/>
    <property type="match status" value="1"/>
</dbReference>
<evidence type="ECO:0000256" key="1">
    <source>
        <dbReference type="ARBA" id="ARBA00023125"/>
    </source>
</evidence>
<organism evidence="4 5">
    <name type="scientific">Phytophthora citrophthora</name>
    <dbReference type="NCBI Taxonomy" id="4793"/>
    <lineage>
        <taxon>Eukaryota</taxon>
        <taxon>Sar</taxon>
        <taxon>Stramenopiles</taxon>
        <taxon>Oomycota</taxon>
        <taxon>Peronosporomycetes</taxon>
        <taxon>Peronosporales</taxon>
        <taxon>Peronosporaceae</taxon>
        <taxon>Phytophthora</taxon>
    </lineage>
</organism>
<dbReference type="GO" id="GO:0030488">
    <property type="term" value="P:tRNA methylation"/>
    <property type="evidence" value="ECO:0007669"/>
    <property type="project" value="TreeGrafter"/>
</dbReference>
<dbReference type="PANTHER" id="PTHR14911:SF13">
    <property type="entry name" value="TRNA (GUANINE(6)-N2)-METHYLTRANSFERASE THUMP3"/>
    <property type="match status" value="1"/>
</dbReference>
<dbReference type="PROSITE" id="PS51253">
    <property type="entry name" value="HTH_CENPB"/>
    <property type="match status" value="1"/>
</dbReference>
<keyword evidence="1" id="KW-0238">DNA-binding</keyword>
<dbReference type="GO" id="GO:0043527">
    <property type="term" value="C:tRNA methyltransferase complex"/>
    <property type="evidence" value="ECO:0007669"/>
    <property type="project" value="UniProtKB-ARBA"/>
</dbReference>
<dbReference type="InterPro" id="IPR029063">
    <property type="entry name" value="SAM-dependent_MTases_sf"/>
</dbReference>
<dbReference type="EMBL" id="JASMQC010000029">
    <property type="protein sequence ID" value="KAK1932412.1"/>
    <property type="molecule type" value="Genomic_DNA"/>
</dbReference>
<dbReference type="Pfam" id="PF03221">
    <property type="entry name" value="HTH_Tnp_Tc5"/>
    <property type="match status" value="1"/>
</dbReference>
<dbReference type="SMART" id="SM00674">
    <property type="entry name" value="CENPB"/>
    <property type="match status" value="1"/>
</dbReference>
<name>A0AAD9G5Z2_9STRA</name>
<evidence type="ECO:0000313" key="5">
    <source>
        <dbReference type="Proteomes" id="UP001259832"/>
    </source>
</evidence>
<feature type="region of interest" description="Disordered" evidence="2">
    <location>
        <begin position="389"/>
        <end position="424"/>
    </location>
</feature>
<dbReference type="InterPro" id="IPR000241">
    <property type="entry name" value="RlmKL-like_Mtase"/>
</dbReference>
<dbReference type="Pfam" id="PF01170">
    <property type="entry name" value="UPF0020"/>
    <property type="match status" value="1"/>
</dbReference>
<dbReference type="InterPro" id="IPR004875">
    <property type="entry name" value="DDE_SF_endonuclease_dom"/>
</dbReference>
<dbReference type="SUPFAM" id="SSF143437">
    <property type="entry name" value="THUMP domain-like"/>
    <property type="match status" value="1"/>
</dbReference>
<evidence type="ECO:0000259" key="3">
    <source>
        <dbReference type="PROSITE" id="PS51253"/>
    </source>
</evidence>
<dbReference type="AlphaFoldDB" id="A0AAD9G5Z2"/>
<dbReference type="Proteomes" id="UP001259832">
    <property type="component" value="Unassembled WGS sequence"/>
</dbReference>
<sequence>MAEVSAYLLLVLRGLEFLVEEEIRAKLQVESIEICSIQENPRPPYMQVLQGQAAVGRIILRTTSSAAEVQGLRSVQATLALLAKSDEIDTESDAGVKQIGQLVVNADWNSAVKLWKEHTVRPVEDKEIKFRGSCVRDGKHKYNSQVVAGEVGARVVEKFGWGVNLTEFDLEVVVIIFYKFMVAGIALADPRKIQFRNRLANESRSALADSQYVSTLRPSTAYLMLQLAQHKYGDVVLDSMCGIGTLPICAADFTNDGVYALGGELDELPSGKAGQNALTRPRPVDIARWDSARLPLRSHSVDRVMIDMPFGVRCGNQRQNNKMYPKVFKELLRILSPDGRAVLLVMSKKLFKGAIKDLPFRVVSEHMVSIGGLGGGIYVIEPEQSKPSEIKTNSTIGQKRSASSVSKKRSHMASSVGKGRGKRLTDSERMEIITRLEDPASQLSKAECARQHGVTPAAISKLMKVSQSVKKRYSDAGADSGGFRDKRQRGGFSKNVPFEDELFQWICSVRARQVPLLVSQVQQKAKLLSSRHKMNEDFKASNGWYYRFCNRYGLTPASLHTGASSEHQNATGELKRDRTEATHEWTNLKDQIKQYGPEFVYTVTEARLFYQMLPKVISVAEHNGAASGNTTGMIADAAADAVERNGATQTPGKIARVLVLVCVNATGTHKIPLLVVGKEKVPACLSVLHPQLLRDDINHASSIYSGVGMGASYYSQREVWCSESTFKHWCERVFLPAVRQRTTQRVLIVTENPGGRLSAFQQASVSTVFLPSRPGTGMNELGLASHPLVLGSGNATVNAATAQFQPPHGSLIRELKQRYKIGLFQERLSFLETPNDEKYRLIQRAAKKPVGSAGVSLGRVPHLVDAMTLLDEAWAAIPPSVVQNGWVKSNLGSNSVLSVPMTTTIQQSDDAVVMELCSMIRKMQLADDMNKAAKELRLWLHVDDDSSEQMQQELLYDIQHLLQEEEQQQEGGKPLITQVSDQQQMPFQLQQQQNAAAFMDTTALSAGFDPNQDGSYVYRSETRAAPVATVNHGVTLEDKHKSVEMVLQTLARADEALDNADVADFFGDEAAGEAMESISRSLRRLRRILRGKHSGLVAAAVNAAASGDVNDSTGGALSTHEYFYGNGALGRNP</sequence>
<dbReference type="CDD" id="cd11715">
    <property type="entry name" value="THUMP_AdoMetMT"/>
    <property type="match status" value="1"/>
</dbReference>
<protein>
    <submittedName>
        <fullName evidence="4">THUMP domain-containing protein 3</fullName>
    </submittedName>
</protein>